<dbReference type="EMBL" id="JYDL01000067">
    <property type="protein sequence ID" value="KRX18836.1"/>
    <property type="molecule type" value="Genomic_DNA"/>
</dbReference>
<dbReference type="AlphaFoldDB" id="A0A0V0RWJ0"/>
<accession>A0A0V0RWJ0</accession>
<comment type="caution">
    <text evidence="1">The sequence shown here is derived from an EMBL/GenBank/DDBJ whole genome shotgun (WGS) entry which is preliminary data.</text>
</comment>
<reference evidence="1 2" key="1">
    <citation type="submission" date="2015-01" db="EMBL/GenBank/DDBJ databases">
        <title>Evolution of Trichinella species and genotypes.</title>
        <authorList>
            <person name="Korhonen P.K."/>
            <person name="Edoardo P."/>
            <person name="Giuseppe L.R."/>
            <person name="Gasser R.B."/>
        </authorList>
    </citation>
    <scope>NUCLEOTIDE SEQUENCE [LARGE SCALE GENOMIC DNA]</scope>
    <source>
        <strain evidence="1">ISS37</strain>
    </source>
</reference>
<feature type="non-terminal residue" evidence="1">
    <location>
        <position position="1"/>
    </location>
</feature>
<proteinExistence type="predicted"/>
<dbReference type="Proteomes" id="UP000054630">
    <property type="component" value="Unassembled WGS sequence"/>
</dbReference>
<sequence>LKEKGNSPQNVKPVTSLFHCADPRDHECPISAYICRFYSYISPMLYNPTQVFMHYVFTKILRYSYAALDCASMKANILHVQKCSDRLPSLSTSGASADVAILLLAAPPFRST</sequence>
<keyword evidence="2" id="KW-1185">Reference proteome</keyword>
<dbReference type="OrthoDB" id="5925126at2759"/>
<protein>
    <submittedName>
        <fullName evidence="1">Uncharacterized protein</fullName>
    </submittedName>
</protein>
<name>A0A0V0RWJ0_9BILA</name>
<feature type="non-terminal residue" evidence="1">
    <location>
        <position position="112"/>
    </location>
</feature>
<organism evidence="1 2">
    <name type="scientific">Trichinella nelsoni</name>
    <dbReference type="NCBI Taxonomy" id="6336"/>
    <lineage>
        <taxon>Eukaryota</taxon>
        <taxon>Metazoa</taxon>
        <taxon>Ecdysozoa</taxon>
        <taxon>Nematoda</taxon>
        <taxon>Enoplea</taxon>
        <taxon>Dorylaimia</taxon>
        <taxon>Trichinellida</taxon>
        <taxon>Trichinellidae</taxon>
        <taxon>Trichinella</taxon>
    </lineage>
</organism>
<evidence type="ECO:0000313" key="2">
    <source>
        <dbReference type="Proteomes" id="UP000054630"/>
    </source>
</evidence>
<gene>
    <name evidence="1" type="ORF">T07_14641</name>
</gene>
<evidence type="ECO:0000313" key="1">
    <source>
        <dbReference type="EMBL" id="KRX18836.1"/>
    </source>
</evidence>